<evidence type="ECO:0000259" key="2">
    <source>
        <dbReference type="Pfam" id="PF25164"/>
    </source>
</evidence>
<gene>
    <name evidence="3" type="ORF">A5889_000420</name>
    <name evidence="4" type="ORF">A5889_003009</name>
</gene>
<evidence type="ECO:0000313" key="4">
    <source>
        <dbReference type="EMBL" id="WYJ95461.1"/>
    </source>
</evidence>
<reference evidence="4" key="2">
    <citation type="submission" date="2017-05" db="EMBL/GenBank/DDBJ databases">
        <authorList>
            <consortium name="The Broad Institute Genomics Platform"/>
            <consortium name="The Broad Institute Genomic Center for Infectious Diseases"/>
            <person name="Earl A."/>
            <person name="Manson A."/>
            <person name="Schwartman J."/>
            <person name="Gilmore M."/>
            <person name="Abouelleil A."/>
            <person name="Cao P."/>
            <person name="Chapman S."/>
            <person name="Cusick C."/>
            <person name="Shea T."/>
            <person name="Young S."/>
            <person name="Neafsey D."/>
            <person name="Nusbaum C."/>
            <person name="Birren B."/>
        </authorList>
    </citation>
    <scope>NUCLEOTIDE SEQUENCE</scope>
    <source>
        <strain evidence="4">9D6_DIV0238</strain>
    </source>
</reference>
<evidence type="ECO:0000313" key="5">
    <source>
        <dbReference type="Proteomes" id="UP000196151"/>
    </source>
</evidence>
<evidence type="ECO:0000313" key="3">
    <source>
        <dbReference type="EMBL" id="OUZ34945.1"/>
    </source>
</evidence>
<keyword evidence="5" id="KW-1185">Reference proteome</keyword>
<dbReference type="Pfam" id="PF06054">
    <property type="entry name" value="CoiA_nuc"/>
    <property type="match status" value="1"/>
</dbReference>
<dbReference type="InterPro" id="IPR057253">
    <property type="entry name" value="CoiA-like_N"/>
</dbReference>
<organism evidence="3">
    <name type="scientific">Candidatus Enterococcus dunnyi</name>
    <dbReference type="NCBI Taxonomy" id="1834192"/>
    <lineage>
        <taxon>Bacteria</taxon>
        <taxon>Bacillati</taxon>
        <taxon>Bacillota</taxon>
        <taxon>Bacilli</taxon>
        <taxon>Lactobacillales</taxon>
        <taxon>Enterococcaceae</taxon>
        <taxon>Enterococcus</taxon>
    </lineage>
</organism>
<evidence type="ECO:0000259" key="1">
    <source>
        <dbReference type="Pfam" id="PF06054"/>
    </source>
</evidence>
<accession>A0A200JE86</accession>
<dbReference type="EMBL" id="CP147246">
    <property type="protein sequence ID" value="WYJ95461.1"/>
    <property type="molecule type" value="Genomic_DNA"/>
</dbReference>
<proteinExistence type="predicted"/>
<dbReference type="InterPro" id="IPR010330">
    <property type="entry name" value="CoiA_nuc"/>
</dbReference>
<dbReference type="Proteomes" id="UP000196151">
    <property type="component" value="Chromosome"/>
</dbReference>
<name>A0A200JE86_9ENTE</name>
<protein>
    <submittedName>
        <fullName evidence="4">Competence protein CoiA</fullName>
    </submittedName>
</protein>
<feature type="domain" description="Competence protein CoiA-like N-terminal" evidence="2">
    <location>
        <begin position="26"/>
        <end position="71"/>
    </location>
</feature>
<dbReference type="AlphaFoldDB" id="A0A200JE86"/>
<feature type="domain" description="Competence protein CoiA nuclease-like" evidence="1">
    <location>
        <begin position="76"/>
        <end position="212"/>
    </location>
</feature>
<reference evidence="3" key="1">
    <citation type="submission" date="2017-05" db="EMBL/GenBank/DDBJ databases">
        <title>The Genome Sequence of Enterococcus sp. 9D6_DIV0238.</title>
        <authorList>
            <consortium name="The Broad Institute Genomics Platform"/>
            <consortium name="The Broad Institute Genomic Center for Infectious Diseases"/>
            <person name="Earl A."/>
            <person name="Manson A."/>
            <person name="Schwartman J."/>
            <person name="Gilmore M."/>
            <person name="Abouelleil A."/>
            <person name="Cao P."/>
            <person name="Chapman S."/>
            <person name="Cusick C."/>
            <person name="Shea T."/>
            <person name="Young S."/>
            <person name="Neafsey D."/>
            <person name="Nusbaum C."/>
            <person name="Birren B."/>
        </authorList>
    </citation>
    <scope>NUCLEOTIDE SEQUENCE [LARGE SCALE GENOMIC DNA]</scope>
    <source>
        <strain evidence="3">9D6_DIV0238</strain>
    </source>
</reference>
<reference evidence="4" key="3">
    <citation type="submission" date="2024-03" db="EMBL/GenBank/DDBJ databases">
        <title>The Genome Sequence of Enterococcus sp. DIV0238c.</title>
        <authorList>
            <consortium name="The Broad Institute Genomics Platform"/>
            <consortium name="The Broad Institute Microbial Omics Core"/>
            <consortium name="The Broad Institute Genomic Center for Infectious Diseases"/>
            <person name="Earl A."/>
            <person name="Manson A."/>
            <person name="Gilmore M."/>
            <person name="Schwartman J."/>
            <person name="Shea T."/>
            <person name="Abouelleil A."/>
            <person name="Cao P."/>
            <person name="Chapman S."/>
            <person name="Cusick C."/>
            <person name="Young S."/>
            <person name="Neafsey D."/>
            <person name="Nusbaum C."/>
            <person name="Birren B."/>
        </authorList>
    </citation>
    <scope>NUCLEOTIDE SEQUENCE</scope>
    <source>
        <strain evidence="4">9D6_DIV0238</strain>
    </source>
</reference>
<dbReference type="Pfam" id="PF25164">
    <property type="entry name" value="CoiA_N"/>
    <property type="match status" value="1"/>
</dbReference>
<sequence length="406" mass="48191">MRILALEVITILNAYTQDKELITLLHKTREEIDELKGVQYFCPICEAVVQIKNGRIKIPHFAHYNRSHCPFATDGETQEHLFLKEMFAAWCESEGLAYELEKYLPEINQRPDLLIGKIAVEFQCSPLSLSRLTERSKNYRDNGYQVVWICGKKILRDFNSLTELAKNLCYYSENIGFYLWAADWQKKELSLYFHLEEDWKKRVYSAKKTWPLFTDFLLKIIHFPVTAVLHHYREYQVGQLISAYYDELNKKLCKREEQVRLIQSQLYNNHFHILQLPYWFYYPGLHIFCCVGSDMLLKLIVWKWVQFFDQNVFLPDELKASLMAELAKSIELFYDFPNISLGSIQKYCFEQLLRRLVHCQHLIKTSKGWKVDAGENEYCVADIHKWLKSIEKKRVISATPHQNMIL</sequence>
<dbReference type="EMBL" id="NIBQ01000001">
    <property type="protein sequence ID" value="OUZ34945.1"/>
    <property type="molecule type" value="Genomic_DNA"/>
</dbReference>